<organism evidence="4 5">
    <name type="scientific">Gryllotalpicola daejeonensis</name>
    <dbReference type="NCBI Taxonomy" id="993087"/>
    <lineage>
        <taxon>Bacteria</taxon>
        <taxon>Bacillati</taxon>
        <taxon>Actinomycetota</taxon>
        <taxon>Actinomycetes</taxon>
        <taxon>Micrococcales</taxon>
        <taxon>Microbacteriaceae</taxon>
        <taxon>Gryllotalpicola</taxon>
    </lineage>
</organism>
<dbReference type="RefSeq" id="WP_344792155.1">
    <property type="nucleotide sequence ID" value="NZ_BAABBV010000001.1"/>
</dbReference>
<comment type="similarity">
    <text evidence="1">Belongs to the EamA transporter family.</text>
</comment>
<keyword evidence="5" id="KW-1185">Reference proteome</keyword>
<keyword evidence="2" id="KW-0812">Transmembrane</keyword>
<keyword evidence="2" id="KW-1133">Transmembrane helix</keyword>
<evidence type="ECO:0000256" key="1">
    <source>
        <dbReference type="ARBA" id="ARBA00007362"/>
    </source>
</evidence>
<evidence type="ECO:0000256" key="2">
    <source>
        <dbReference type="SAM" id="Phobius"/>
    </source>
</evidence>
<feature type="domain" description="EamA" evidence="3">
    <location>
        <begin position="4"/>
        <end position="133"/>
    </location>
</feature>
<sequence length="301" mass="29769">MIVAVALALACGMSYGVSDFFGGVSSARVRVAPTSFLTYGLATVVAAAALLVAGGRWSGSALAWAVLAGLFAVSGTLAFYAALVAGPMSLVTPIVGTIESAVPVIAAVLIGQRMTALTWLAIVLAIAGGALVSLKIGAGERLTARPALLAVAGGLLFGGSIIALNRAPRDSGLIPAVFEGGVGFVIMAALLAWARASTRVSRLLRLFDGGADAAPAAAAPGRSGIRSYAAGIASGVLLGASNTLLVLALRAGPLAVVSVLADLYPVAAVLLAWLVLRERLSAVQVSGVALAVGASALFALA</sequence>
<dbReference type="Pfam" id="PF00892">
    <property type="entry name" value="EamA"/>
    <property type="match status" value="2"/>
</dbReference>
<feature type="transmembrane region" description="Helical" evidence="2">
    <location>
        <begin position="176"/>
        <end position="196"/>
    </location>
</feature>
<feature type="transmembrane region" description="Helical" evidence="2">
    <location>
        <begin position="36"/>
        <end position="54"/>
    </location>
</feature>
<feature type="transmembrane region" description="Helical" evidence="2">
    <location>
        <begin position="117"/>
        <end position="138"/>
    </location>
</feature>
<evidence type="ECO:0000259" key="3">
    <source>
        <dbReference type="Pfam" id="PF00892"/>
    </source>
</evidence>
<keyword evidence="2" id="KW-0472">Membrane</keyword>
<gene>
    <name evidence="4" type="ORF">GCM10022286_25290</name>
</gene>
<proteinExistence type="inferred from homology"/>
<evidence type="ECO:0000313" key="4">
    <source>
        <dbReference type="EMBL" id="GAA4164019.1"/>
    </source>
</evidence>
<dbReference type="Gene3D" id="1.10.3730.20">
    <property type="match status" value="1"/>
</dbReference>
<feature type="transmembrane region" description="Helical" evidence="2">
    <location>
        <begin position="90"/>
        <end position="110"/>
    </location>
</feature>
<reference evidence="4" key="1">
    <citation type="journal article" date="2014" name="Int. J. Syst. Evol. Microbiol.">
        <title>Complete genome of a new Firmicutes species belonging to the dominant human colonic microbiota ('Ruminococcus bicirculans') reveals two chromosomes and a selective capacity to utilize plant glucans.</title>
        <authorList>
            <consortium name="NISC Comparative Sequencing Program"/>
            <person name="Wegmann U."/>
            <person name="Louis P."/>
            <person name="Goesmann A."/>
            <person name="Henrissat B."/>
            <person name="Duncan S.H."/>
            <person name="Flint H.J."/>
        </authorList>
    </citation>
    <scope>NUCLEOTIDE SEQUENCE</scope>
    <source>
        <strain evidence="4">JCM 17590</strain>
    </source>
</reference>
<evidence type="ECO:0000313" key="5">
    <source>
        <dbReference type="Proteomes" id="UP001415169"/>
    </source>
</evidence>
<reference evidence="4" key="2">
    <citation type="submission" date="2023-12" db="EMBL/GenBank/DDBJ databases">
        <authorList>
            <person name="Sun Q."/>
            <person name="Inoue M."/>
        </authorList>
    </citation>
    <scope>NUCLEOTIDE SEQUENCE</scope>
    <source>
        <strain evidence="4">JCM 17590</strain>
    </source>
</reference>
<accession>A0ABP7ZM54</accession>
<dbReference type="Proteomes" id="UP001415169">
    <property type="component" value="Unassembled WGS sequence"/>
</dbReference>
<protein>
    <submittedName>
        <fullName evidence="4">DMT family transporter</fullName>
    </submittedName>
</protein>
<comment type="caution">
    <text evidence="4">The sequence shown here is derived from an EMBL/GenBank/DDBJ whole genome shotgun (WGS) entry which is preliminary data.</text>
</comment>
<dbReference type="EMBL" id="BAABBV010000001">
    <property type="protein sequence ID" value="GAA4164019.1"/>
    <property type="molecule type" value="Genomic_DNA"/>
</dbReference>
<dbReference type="InterPro" id="IPR037185">
    <property type="entry name" value="EmrE-like"/>
</dbReference>
<feature type="transmembrane region" description="Helical" evidence="2">
    <location>
        <begin position="61"/>
        <end position="84"/>
    </location>
</feature>
<feature type="transmembrane region" description="Helical" evidence="2">
    <location>
        <begin position="228"/>
        <end position="247"/>
    </location>
</feature>
<feature type="transmembrane region" description="Helical" evidence="2">
    <location>
        <begin position="144"/>
        <end position="164"/>
    </location>
</feature>
<feature type="domain" description="EamA" evidence="3">
    <location>
        <begin position="147"/>
        <end position="298"/>
    </location>
</feature>
<feature type="transmembrane region" description="Helical" evidence="2">
    <location>
        <begin position="282"/>
        <end position="300"/>
    </location>
</feature>
<feature type="transmembrane region" description="Helical" evidence="2">
    <location>
        <begin position="254"/>
        <end position="276"/>
    </location>
</feature>
<name>A0ABP7ZM54_9MICO</name>
<dbReference type="SUPFAM" id="SSF103481">
    <property type="entry name" value="Multidrug resistance efflux transporter EmrE"/>
    <property type="match status" value="2"/>
</dbReference>
<dbReference type="InterPro" id="IPR000620">
    <property type="entry name" value="EamA_dom"/>
</dbReference>